<organism evidence="4 5">
    <name type="scientific">Parachlamydia acanthamoebae</name>
    <dbReference type="NCBI Taxonomy" id="83552"/>
    <lineage>
        <taxon>Bacteria</taxon>
        <taxon>Pseudomonadati</taxon>
        <taxon>Chlamydiota</taxon>
        <taxon>Chlamydiia</taxon>
        <taxon>Parachlamydiales</taxon>
        <taxon>Parachlamydiaceae</taxon>
        <taxon>Parachlamydia</taxon>
    </lineage>
</organism>
<dbReference type="SUPFAM" id="SSF52540">
    <property type="entry name" value="P-loop containing nucleoside triphosphate hydrolases"/>
    <property type="match status" value="1"/>
</dbReference>
<dbReference type="InterPro" id="IPR027417">
    <property type="entry name" value="P-loop_NTPase"/>
</dbReference>
<dbReference type="EMBL" id="JSAM01000010">
    <property type="protein sequence ID" value="KIA78656.1"/>
    <property type="molecule type" value="Genomic_DNA"/>
</dbReference>
<evidence type="ECO:0000313" key="5">
    <source>
        <dbReference type="Proteomes" id="UP000031307"/>
    </source>
</evidence>
<reference evidence="4 5" key="1">
    <citation type="journal article" date="2014" name="Mol. Biol. Evol.">
        <title>Massive expansion of Ubiquitination-related gene families within the Chlamydiae.</title>
        <authorList>
            <person name="Domman D."/>
            <person name="Collingro A."/>
            <person name="Lagkouvardos I."/>
            <person name="Gehre L."/>
            <person name="Weinmaier T."/>
            <person name="Rattei T."/>
            <person name="Subtil A."/>
            <person name="Horn M."/>
        </authorList>
    </citation>
    <scope>NUCLEOTIDE SEQUENCE [LARGE SCALE GENOMIC DNA]</scope>
    <source>
        <strain evidence="4 5">OEW1</strain>
    </source>
</reference>
<dbReference type="PANTHER" id="PTHR24220">
    <property type="entry name" value="IMPORT ATP-BINDING PROTEIN"/>
    <property type="match status" value="1"/>
</dbReference>
<dbReference type="EC" id="3.6.3.-" evidence="4"/>
<dbReference type="GO" id="GO:0005524">
    <property type="term" value="F:ATP binding"/>
    <property type="evidence" value="ECO:0007669"/>
    <property type="project" value="UniProtKB-KW"/>
</dbReference>
<dbReference type="GO" id="GO:0005886">
    <property type="term" value="C:plasma membrane"/>
    <property type="evidence" value="ECO:0007669"/>
    <property type="project" value="TreeGrafter"/>
</dbReference>
<name>A0A0C1C5G9_9BACT</name>
<accession>A0A0C1C5G9</accession>
<dbReference type="PROSITE" id="PS50893">
    <property type="entry name" value="ABC_TRANSPORTER_2"/>
    <property type="match status" value="1"/>
</dbReference>
<dbReference type="InterPro" id="IPR015854">
    <property type="entry name" value="ABC_transpr_LolD-like"/>
</dbReference>
<gene>
    <name evidence="4" type="primary">glnQ</name>
    <name evidence="4" type="ORF">DB43_DP00130</name>
</gene>
<evidence type="ECO:0000313" key="4">
    <source>
        <dbReference type="EMBL" id="KIA78656.1"/>
    </source>
</evidence>
<protein>
    <submittedName>
        <fullName evidence="4">Glutamine transport ATP-binding protein GlnQ</fullName>
        <ecNumber evidence="4">3.6.3.-</ecNumber>
    </submittedName>
</protein>
<dbReference type="PROSITE" id="PS00211">
    <property type="entry name" value="ABC_TRANSPORTER_1"/>
    <property type="match status" value="1"/>
</dbReference>
<evidence type="ECO:0000256" key="1">
    <source>
        <dbReference type="ARBA" id="ARBA00022741"/>
    </source>
</evidence>
<keyword evidence="2 4" id="KW-0067">ATP-binding</keyword>
<dbReference type="Pfam" id="PF00005">
    <property type="entry name" value="ABC_tran"/>
    <property type="match status" value="1"/>
</dbReference>
<comment type="caution">
    <text evidence="4">The sequence shown here is derived from an EMBL/GenBank/DDBJ whole genome shotgun (WGS) entry which is preliminary data.</text>
</comment>
<dbReference type="GO" id="GO:0016887">
    <property type="term" value="F:ATP hydrolysis activity"/>
    <property type="evidence" value="ECO:0007669"/>
    <property type="project" value="InterPro"/>
</dbReference>
<keyword evidence="4" id="KW-0378">Hydrolase</keyword>
<dbReference type="InterPro" id="IPR017871">
    <property type="entry name" value="ABC_transporter-like_CS"/>
</dbReference>
<evidence type="ECO:0000259" key="3">
    <source>
        <dbReference type="PROSITE" id="PS50893"/>
    </source>
</evidence>
<keyword evidence="1" id="KW-0547">Nucleotide-binding</keyword>
<dbReference type="AlphaFoldDB" id="A0A0C1C5G9"/>
<proteinExistence type="predicted"/>
<dbReference type="PATRIC" id="fig|83552.4.peg.86"/>
<feature type="domain" description="ABC transporter" evidence="3">
    <location>
        <begin position="25"/>
        <end position="261"/>
    </location>
</feature>
<dbReference type="InterPro" id="IPR003593">
    <property type="entry name" value="AAA+_ATPase"/>
</dbReference>
<dbReference type="GO" id="GO:0022857">
    <property type="term" value="F:transmembrane transporter activity"/>
    <property type="evidence" value="ECO:0007669"/>
    <property type="project" value="TreeGrafter"/>
</dbReference>
<dbReference type="Proteomes" id="UP000031307">
    <property type="component" value="Unassembled WGS sequence"/>
</dbReference>
<dbReference type="Gene3D" id="3.40.50.300">
    <property type="entry name" value="P-loop containing nucleotide triphosphate hydrolases"/>
    <property type="match status" value="1"/>
</dbReference>
<dbReference type="InterPro" id="IPR003439">
    <property type="entry name" value="ABC_transporter-like_ATP-bd"/>
</dbReference>
<dbReference type="SMART" id="SM00382">
    <property type="entry name" value="AAA"/>
    <property type="match status" value="1"/>
</dbReference>
<sequence>MSLPGDDKQRFHSRTIHTKKRASMISGKNIVWKYKHKKGSTLILDDVSFELKPGRITTFMGHSGAGKTTLLKCIANLHSAYEGLITCNGKDVKTLSSIERATSIGFVLQQFHLFPHLTVLQNCTYAPIHAMGMCPAEAERKAIEILTSLGMHAHIHAYPSQLSGGQQQRVAIARALVLHPEVLLLDEPTSALDPESKKNLEDLLLDLNARGITIALSSHDMPFIRRIMDCVYFMEKGELVEEWDKHTEELSSKQKIKQFLENI</sequence>
<evidence type="ECO:0000256" key="2">
    <source>
        <dbReference type="ARBA" id="ARBA00022840"/>
    </source>
</evidence>